<proteinExistence type="predicted"/>
<dbReference type="GO" id="GO:0016758">
    <property type="term" value="F:hexosyltransferase activity"/>
    <property type="evidence" value="ECO:0007669"/>
    <property type="project" value="TreeGrafter"/>
</dbReference>
<dbReference type="PANTHER" id="PTHR34136">
    <property type="match status" value="1"/>
</dbReference>
<dbReference type="EMBL" id="AEWT01000030">
    <property type="protein sequence ID" value="EGC68317.1"/>
    <property type="molecule type" value="Genomic_DNA"/>
</dbReference>
<dbReference type="RefSeq" id="WP_005236929.1">
    <property type="nucleotide sequence ID" value="NZ_GL872323.1"/>
</dbReference>
<dbReference type="Pfam" id="PF03808">
    <property type="entry name" value="Glyco_tran_WecG"/>
    <property type="match status" value="1"/>
</dbReference>
<evidence type="ECO:0000256" key="1">
    <source>
        <dbReference type="ARBA" id="ARBA00022676"/>
    </source>
</evidence>
<organism evidence="3 4">
    <name type="scientific">Enterococcus casseliflavus ATCC 12755</name>
    <dbReference type="NCBI Taxonomy" id="888066"/>
    <lineage>
        <taxon>Bacteria</taxon>
        <taxon>Bacillati</taxon>
        <taxon>Bacillota</taxon>
        <taxon>Bacilli</taxon>
        <taxon>Lactobacillales</taxon>
        <taxon>Enterococcaceae</taxon>
        <taxon>Enterococcus</taxon>
    </lineage>
</organism>
<dbReference type="CDD" id="cd06533">
    <property type="entry name" value="Glyco_transf_WecG_TagA"/>
    <property type="match status" value="1"/>
</dbReference>
<evidence type="ECO:0000313" key="3">
    <source>
        <dbReference type="EMBL" id="EGC68317.1"/>
    </source>
</evidence>
<sequence length="241" mass="27424">MKTDVIMGIPVDSLTKEDVLKDVTFSLNNGKKMSIISVNPQIVSESNKYPEIVEFIKQGTHRIPDGIGIVLVSRIKKGNIRARLAGFDIMMELLQYANEKKKSIFLYGAHSEVLKDALRNIRVSYPDLQILGSIDGYTNLTEREVVEEINKKNPDFLFVALGFPRQELFLARNINILNATVFQDIGGSLDVISGHAKRAPNFFIKWHLEWLYRSLSSPKRIGRIFQLPVFFIKSLGWNSKK</sequence>
<name>F0ENB5_ENTCA</name>
<gene>
    <name evidence="3" type="ORF">HMPREF9087_2907</name>
</gene>
<dbReference type="NCBIfam" id="TIGR00696">
    <property type="entry name" value="wecG_tagA_cpsF"/>
    <property type="match status" value="1"/>
</dbReference>
<keyword evidence="1 3" id="KW-0328">Glycosyltransferase</keyword>
<comment type="caution">
    <text evidence="3">The sequence shown here is derived from an EMBL/GenBank/DDBJ whole genome shotgun (WGS) entry which is preliminary data.</text>
</comment>
<dbReference type="PANTHER" id="PTHR34136:SF1">
    <property type="entry name" value="UDP-N-ACETYL-D-MANNOSAMINURONIC ACID TRANSFERASE"/>
    <property type="match status" value="1"/>
</dbReference>
<reference evidence="3 4" key="1">
    <citation type="submission" date="2011-01" db="EMBL/GenBank/DDBJ databases">
        <authorList>
            <person name="Muzny D."/>
            <person name="Qin X."/>
            <person name="Deng J."/>
            <person name="Jiang H."/>
            <person name="Liu Y."/>
            <person name="Qu J."/>
            <person name="Song X.-Z."/>
            <person name="Zhang L."/>
            <person name="Thornton R."/>
            <person name="Coyle M."/>
            <person name="Francisco L."/>
            <person name="Jackson L."/>
            <person name="Javaid M."/>
            <person name="Korchina V."/>
            <person name="Kovar C."/>
            <person name="Mata R."/>
            <person name="Mathew T."/>
            <person name="Ngo R."/>
            <person name="Nguyen L."/>
            <person name="Nguyen N."/>
            <person name="Okwuonu G."/>
            <person name="Ongeri F."/>
            <person name="Pham C."/>
            <person name="Simmons D."/>
            <person name="Wilczek-Boney K."/>
            <person name="Hale W."/>
            <person name="Jakkamsetti A."/>
            <person name="Pham P."/>
            <person name="Ruth R."/>
            <person name="San Lucas F."/>
            <person name="Warren J."/>
            <person name="Zhang J."/>
            <person name="Zhao Z."/>
            <person name="Zhou C."/>
            <person name="Zhu D."/>
            <person name="Lee S."/>
            <person name="Bess C."/>
            <person name="Blankenburg K."/>
            <person name="Forbes L."/>
            <person name="Fu Q."/>
            <person name="Gubbala S."/>
            <person name="Hirani K."/>
            <person name="Jayaseelan J.C."/>
            <person name="Lara F."/>
            <person name="Munidasa M."/>
            <person name="Palculict T."/>
            <person name="Patil S."/>
            <person name="Pu L.-L."/>
            <person name="Saada N."/>
            <person name="Tang L."/>
            <person name="Weissenberger G."/>
            <person name="Zhu Y."/>
            <person name="Hemphill L."/>
            <person name="Shang Y."/>
            <person name="Youmans B."/>
            <person name="Ayvaz T."/>
            <person name="Ross M."/>
            <person name="Santibanez J."/>
            <person name="Aqrawi P."/>
            <person name="Gross S."/>
            <person name="Joshi V."/>
            <person name="Fowler G."/>
            <person name="Nazareth L."/>
            <person name="Reid J."/>
            <person name="Worley K."/>
            <person name="Petrosino J."/>
            <person name="Highlander S."/>
            <person name="Gibbs R."/>
        </authorList>
    </citation>
    <scope>NUCLEOTIDE SEQUENCE [LARGE SCALE GENOMIC DNA]</scope>
    <source>
        <strain evidence="3 4">ATCC 12755</strain>
    </source>
</reference>
<dbReference type="Proteomes" id="UP000004835">
    <property type="component" value="Unassembled WGS sequence"/>
</dbReference>
<evidence type="ECO:0000256" key="2">
    <source>
        <dbReference type="ARBA" id="ARBA00022679"/>
    </source>
</evidence>
<dbReference type="EC" id="2.4.1.-" evidence="3"/>
<keyword evidence="2 3" id="KW-0808">Transferase</keyword>
<dbReference type="AlphaFoldDB" id="F0ENB5"/>
<evidence type="ECO:0000313" key="4">
    <source>
        <dbReference type="Proteomes" id="UP000004835"/>
    </source>
</evidence>
<protein>
    <submittedName>
        <fullName evidence="3">Glycosyltransferase, WecB/TagA/CpsF family</fullName>
        <ecNumber evidence="3">2.4.1.-</ecNumber>
    </submittedName>
</protein>
<dbReference type="HOGENOM" id="CLU_063203_3_1_9"/>
<dbReference type="InterPro" id="IPR004629">
    <property type="entry name" value="WecG_TagA_CpsF"/>
</dbReference>
<accession>F0ENB5</accession>